<organism evidence="2 3">
    <name type="scientific">Streptomyces afghaniensis 772</name>
    <dbReference type="NCBI Taxonomy" id="1283301"/>
    <lineage>
        <taxon>Bacteria</taxon>
        <taxon>Bacillati</taxon>
        <taxon>Actinomycetota</taxon>
        <taxon>Actinomycetes</taxon>
        <taxon>Kitasatosporales</taxon>
        <taxon>Streptomycetaceae</taxon>
        <taxon>Streptomyces</taxon>
    </lineage>
</organism>
<keyword evidence="3" id="KW-1185">Reference proteome</keyword>
<gene>
    <name evidence="2" type="ORF">STAFG_1948</name>
</gene>
<accession>S4MVT2</accession>
<proteinExistence type="predicted"/>
<dbReference type="EMBL" id="AOPY01001346">
    <property type="protein sequence ID" value="EPJ41006.1"/>
    <property type="molecule type" value="Genomic_DNA"/>
</dbReference>
<evidence type="ECO:0000313" key="3">
    <source>
        <dbReference type="Proteomes" id="UP000015001"/>
    </source>
</evidence>
<dbReference type="PATRIC" id="fig|1283301.3.peg.1924"/>
<dbReference type="HOGENOM" id="CLU_3317395_0_0_11"/>
<evidence type="ECO:0000256" key="1">
    <source>
        <dbReference type="SAM" id="MobiDB-lite"/>
    </source>
</evidence>
<protein>
    <submittedName>
        <fullName evidence="2">Uncharacterized protein</fullName>
    </submittedName>
</protein>
<name>S4MVT2_9ACTN</name>
<reference evidence="2 3" key="1">
    <citation type="submission" date="2013-02" db="EMBL/GenBank/DDBJ databases">
        <title>Draft Genome Sequence of Streptomyces afghaniensis, Which Produces Compounds of the Julimycin B-Complex.</title>
        <authorList>
            <person name="Gruening B.A."/>
            <person name="Praeg A."/>
            <person name="Erxleben A."/>
            <person name="Guenther S."/>
            <person name="Fiedler H.-P."/>
            <person name="Goodfellow M."/>
            <person name="Mueller M."/>
        </authorList>
    </citation>
    <scope>NUCLEOTIDE SEQUENCE [LARGE SCALE GENOMIC DNA]</scope>
    <source>
        <strain evidence="2 3">772</strain>
    </source>
</reference>
<feature type="region of interest" description="Disordered" evidence="1">
    <location>
        <begin position="1"/>
        <end position="21"/>
    </location>
</feature>
<sequence>MLEAAWSASPQDSRPTRARRADPAGLVVFAPSVVIGVMP</sequence>
<evidence type="ECO:0000313" key="2">
    <source>
        <dbReference type="EMBL" id="EPJ41006.1"/>
    </source>
</evidence>
<dbReference type="AlphaFoldDB" id="S4MVT2"/>
<dbReference type="Proteomes" id="UP000015001">
    <property type="component" value="Unassembled WGS sequence"/>
</dbReference>
<comment type="caution">
    <text evidence="2">The sequence shown here is derived from an EMBL/GenBank/DDBJ whole genome shotgun (WGS) entry which is preliminary data.</text>
</comment>